<reference evidence="1" key="1">
    <citation type="submission" date="2021-03" db="EMBL/GenBank/DDBJ databases">
        <title>Evolutionary priming and transition to the ectomycorrhizal habit in an iconic lineage of mushroom-forming fungi: is preadaptation a requirement?</title>
        <authorList>
            <consortium name="DOE Joint Genome Institute"/>
            <person name="Looney B.P."/>
            <person name="Miyauchi S."/>
            <person name="Morin E."/>
            <person name="Drula E."/>
            <person name="Courty P.E."/>
            <person name="Chicoki N."/>
            <person name="Fauchery L."/>
            <person name="Kohler A."/>
            <person name="Kuo A."/>
            <person name="LaButti K."/>
            <person name="Pangilinan J."/>
            <person name="Lipzen A."/>
            <person name="Riley R."/>
            <person name="Andreopoulos W."/>
            <person name="He G."/>
            <person name="Johnson J."/>
            <person name="Barry K.W."/>
            <person name="Grigoriev I.V."/>
            <person name="Nagy L."/>
            <person name="Hibbett D."/>
            <person name="Henrissat B."/>
            <person name="Matheny P.B."/>
            <person name="Labbe J."/>
            <person name="Martin A.F."/>
        </authorList>
    </citation>
    <scope>NUCLEOTIDE SEQUENCE</scope>
    <source>
        <strain evidence="1">BPL698</strain>
    </source>
</reference>
<accession>A0ACC0UP13</accession>
<organism evidence="1 2">
    <name type="scientific">Russula earlei</name>
    <dbReference type="NCBI Taxonomy" id="71964"/>
    <lineage>
        <taxon>Eukaryota</taxon>
        <taxon>Fungi</taxon>
        <taxon>Dikarya</taxon>
        <taxon>Basidiomycota</taxon>
        <taxon>Agaricomycotina</taxon>
        <taxon>Agaricomycetes</taxon>
        <taxon>Russulales</taxon>
        <taxon>Russulaceae</taxon>
        <taxon>Russula</taxon>
    </lineage>
</organism>
<evidence type="ECO:0000313" key="1">
    <source>
        <dbReference type="EMBL" id="KAI9512819.1"/>
    </source>
</evidence>
<sequence length="618" mass="67502">MADDTRSLAPRRRPHRPILVVANPGPDSDSDSTNDEYRPYFPYAQNDPPSSSPPSPSIGKPFPIQPGPLTTTNLPSHTHPHSGSQSNPALSSPSGTSSPPPSTPGQSLPPTDFVPDLASRNLLSGGPSHSSDALVQQQQNPLHVGSTSHILKTLIPIPRIHHDRRLSNSSRLTSSPTTTTPSEPDANRAVNDGRSPPLDRSLTRIFVTGDSDQYYTVDITGFRDAAFIKELIFSKLRIEDEEQSRYSIYRTEIGAYALGDALPDEQLYELCRDHGDAKGSLKFLVANSSAVVHERNRPSPTTSPTASSMQPPVVIPSSNSTYNRPYPRRRSHSRHGSVSSASERPEAINGFDVSLSDDQNVADVESNRSTLRPPPKPYSVSNQNLVPPSPRGSRKPTEPRNGSPARSNARAHSPYLSPDRSGPHSPELRRGRPSPYATQPQTRAIQPSPERSRPLCDDRQLSGAPGTSPHGRSGSDGQFEREHADVPRVEERIPPKRKAMKDSEASKLAREPSWVILDRASEGTRLPRVAREPKSSPRYQPSNSTLSRPHGISHITRQQPLPGGDREQRGSGRQAVPHGWAVQWKPPSGDSSSPVPPYNLKMAKSMDNLRDKASGRTF</sequence>
<keyword evidence="2" id="KW-1185">Reference proteome</keyword>
<name>A0ACC0UP13_9AGAM</name>
<evidence type="ECO:0000313" key="2">
    <source>
        <dbReference type="Proteomes" id="UP001207468"/>
    </source>
</evidence>
<dbReference type="Proteomes" id="UP001207468">
    <property type="component" value="Unassembled WGS sequence"/>
</dbReference>
<gene>
    <name evidence="1" type="ORF">F5148DRAFT_647230</name>
</gene>
<dbReference type="EMBL" id="JAGFNK010000005">
    <property type="protein sequence ID" value="KAI9512819.1"/>
    <property type="molecule type" value="Genomic_DNA"/>
</dbReference>
<proteinExistence type="predicted"/>
<protein>
    <submittedName>
        <fullName evidence="1">Uncharacterized protein</fullName>
    </submittedName>
</protein>
<comment type="caution">
    <text evidence="1">The sequence shown here is derived from an EMBL/GenBank/DDBJ whole genome shotgun (WGS) entry which is preliminary data.</text>
</comment>